<organism evidence="6 7">
    <name type="scientific">Paracoccus siganidrum</name>
    <dbReference type="NCBI Taxonomy" id="1276757"/>
    <lineage>
        <taxon>Bacteria</taxon>
        <taxon>Pseudomonadati</taxon>
        <taxon>Pseudomonadota</taxon>
        <taxon>Alphaproteobacteria</taxon>
        <taxon>Rhodobacterales</taxon>
        <taxon>Paracoccaceae</taxon>
        <taxon>Paracoccus</taxon>
    </lineage>
</organism>
<keyword evidence="2" id="KW-0805">Transcription regulation</keyword>
<name>A0A419A3R7_9RHOB</name>
<evidence type="ECO:0000313" key="7">
    <source>
        <dbReference type="Proteomes" id="UP000283587"/>
    </source>
</evidence>
<sequence>MAYDIKLSNLRVALLVSRLENLTEAARALHMTQGAVSKNVLQLEHQLGTPLFARMRDGVVPLDHSRVSTAE</sequence>
<accession>A0A419A3R7</accession>
<dbReference type="AlphaFoldDB" id="A0A419A3R7"/>
<evidence type="ECO:0000259" key="5">
    <source>
        <dbReference type="PROSITE" id="PS50931"/>
    </source>
</evidence>
<keyword evidence="3" id="KW-0238">DNA-binding</keyword>
<dbReference type="PANTHER" id="PTHR30346:SF28">
    <property type="entry name" value="HTH-TYPE TRANSCRIPTIONAL REGULATOR CYNR"/>
    <property type="match status" value="1"/>
</dbReference>
<evidence type="ECO:0000256" key="2">
    <source>
        <dbReference type="ARBA" id="ARBA00023015"/>
    </source>
</evidence>
<comment type="similarity">
    <text evidence="1">Belongs to the LysR transcriptional regulatory family.</text>
</comment>
<dbReference type="Pfam" id="PF00126">
    <property type="entry name" value="HTH_1"/>
    <property type="match status" value="1"/>
</dbReference>
<protein>
    <submittedName>
        <fullName evidence="6">LysR family transcriptional regulator</fullName>
    </submittedName>
</protein>
<dbReference type="Gene3D" id="1.10.10.10">
    <property type="entry name" value="Winged helix-like DNA-binding domain superfamily/Winged helix DNA-binding domain"/>
    <property type="match status" value="1"/>
</dbReference>
<dbReference type="PROSITE" id="PS50931">
    <property type="entry name" value="HTH_LYSR"/>
    <property type="match status" value="1"/>
</dbReference>
<dbReference type="PANTHER" id="PTHR30346">
    <property type="entry name" value="TRANSCRIPTIONAL DUAL REGULATOR HCAR-RELATED"/>
    <property type="match status" value="1"/>
</dbReference>
<evidence type="ECO:0000313" key="6">
    <source>
        <dbReference type="EMBL" id="RJL08599.1"/>
    </source>
</evidence>
<dbReference type="InterPro" id="IPR000847">
    <property type="entry name" value="LysR_HTH_N"/>
</dbReference>
<keyword evidence="7" id="KW-1185">Reference proteome</keyword>
<gene>
    <name evidence="6" type="ORF">D3P05_15840</name>
</gene>
<dbReference type="PRINTS" id="PR00039">
    <property type="entry name" value="HTHLYSR"/>
</dbReference>
<evidence type="ECO:0000256" key="3">
    <source>
        <dbReference type="ARBA" id="ARBA00023125"/>
    </source>
</evidence>
<dbReference type="Proteomes" id="UP000283587">
    <property type="component" value="Unassembled WGS sequence"/>
</dbReference>
<dbReference type="GO" id="GO:0003677">
    <property type="term" value="F:DNA binding"/>
    <property type="evidence" value="ECO:0007669"/>
    <property type="project" value="UniProtKB-KW"/>
</dbReference>
<evidence type="ECO:0000256" key="4">
    <source>
        <dbReference type="ARBA" id="ARBA00023163"/>
    </source>
</evidence>
<dbReference type="OrthoDB" id="9815174at2"/>
<dbReference type="SUPFAM" id="SSF46785">
    <property type="entry name" value="Winged helix' DNA-binding domain"/>
    <property type="match status" value="1"/>
</dbReference>
<dbReference type="InterPro" id="IPR036388">
    <property type="entry name" value="WH-like_DNA-bd_sf"/>
</dbReference>
<dbReference type="RefSeq" id="WP_119899379.1">
    <property type="nucleotide sequence ID" value="NZ_QNRC01000078.1"/>
</dbReference>
<evidence type="ECO:0000256" key="1">
    <source>
        <dbReference type="ARBA" id="ARBA00009437"/>
    </source>
</evidence>
<reference evidence="7" key="1">
    <citation type="submission" date="2018-09" db="EMBL/GenBank/DDBJ databases">
        <title>Paracoccus onubensis nov. sp. a moderate halophilic bacterium isolated from Gruta de las Maravillas (Aracena, Spain).</title>
        <authorList>
            <person name="Jurado V."/>
            <person name="Gutierrez-Patricio S."/>
            <person name="Gonzalez-Pimentel J.L."/>
            <person name="Miller A.Z."/>
            <person name="Laiz L."/>
            <person name="Saiz-Jimenez C."/>
        </authorList>
    </citation>
    <scope>NUCLEOTIDE SEQUENCE [LARGE SCALE GENOMIC DNA]</scope>
    <source>
        <strain evidence="7">DSM 26381</strain>
    </source>
</reference>
<keyword evidence="4" id="KW-0804">Transcription</keyword>
<feature type="domain" description="HTH lysR-type" evidence="5">
    <location>
        <begin position="5"/>
        <end position="62"/>
    </location>
</feature>
<dbReference type="EMBL" id="QZEW01000073">
    <property type="protein sequence ID" value="RJL08599.1"/>
    <property type="molecule type" value="Genomic_DNA"/>
</dbReference>
<dbReference type="GO" id="GO:0003700">
    <property type="term" value="F:DNA-binding transcription factor activity"/>
    <property type="evidence" value="ECO:0007669"/>
    <property type="project" value="InterPro"/>
</dbReference>
<dbReference type="InterPro" id="IPR036390">
    <property type="entry name" value="WH_DNA-bd_sf"/>
</dbReference>
<comment type="caution">
    <text evidence="6">The sequence shown here is derived from an EMBL/GenBank/DDBJ whole genome shotgun (WGS) entry which is preliminary data.</text>
</comment>
<proteinExistence type="inferred from homology"/>